<dbReference type="HOGENOM" id="CLU_3347470_0_0_6"/>
<evidence type="ECO:0000313" key="1">
    <source>
        <dbReference type="EMBL" id="AGL84750.1"/>
    </source>
</evidence>
<organism evidence="1 2">
    <name type="scientific">Pseudomonas protegens (strain DSM 19095 / LMG 27888 / CFBP 6595 / CHA0)</name>
    <dbReference type="NCBI Taxonomy" id="1124983"/>
    <lineage>
        <taxon>Bacteria</taxon>
        <taxon>Pseudomonadati</taxon>
        <taxon>Pseudomonadota</taxon>
        <taxon>Gammaproteobacteria</taxon>
        <taxon>Pseudomonadales</taxon>
        <taxon>Pseudomonadaceae</taxon>
        <taxon>Pseudomonas</taxon>
    </lineage>
</organism>
<sequence>MKKQKREMALFSLFLIAQLHFQKKHSKHFFKKIARVR</sequence>
<dbReference type="KEGG" id="pprc:PFLCHA0_c29800"/>
<dbReference type="AlphaFoldDB" id="A0A2C9EM70"/>
<reference evidence="2" key="1">
    <citation type="journal article" date="2014" name="Genome Announc.">
        <title>Full-genome sequence of the plant growth-promoting bacterium Pseudomonas protegens CHA0.</title>
        <authorList>
            <person name="Jousset A."/>
            <person name="Schuldes J."/>
            <person name="Keel C."/>
            <person name="Maurhofer M."/>
            <person name="Daniel R."/>
            <person name="Scheu S."/>
            <person name="Thuermer A."/>
        </authorList>
    </citation>
    <scope>NUCLEOTIDE SEQUENCE [LARGE SCALE GENOMIC DNA]</scope>
    <source>
        <strain evidence="2">DSM 19095 / LMG 27888 / CFBP 6595 / CHA0</strain>
    </source>
</reference>
<dbReference type="Proteomes" id="UP000013940">
    <property type="component" value="Chromosome"/>
</dbReference>
<accession>A0A2C9EM70</accession>
<protein>
    <submittedName>
        <fullName evidence="1">Uncharacterized protein</fullName>
    </submittedName>
</protein>
<evidence type="ECO:0000313" key="2">
    <source>
        <dbReference type="Proteomes" id="UP000013940"/>
    </source>
</evidence>
<proteinExistence type="predicted"/>
<name>A0A2C9EM70_PSEPH</name>
<dbReference type="EMBL" id="CP003190">
    <property type="protein sequence ID" value="AGL84750.1"/>
    <property type="molecule type" value="Genomic_DNA"/>
</dbReference>
<gene>
    <name evidence="1" type="ORF">PFLCHA0_c29800</name>
</gene>